<comment type="caution">
    <text evidence="9">The sequence shown here is derived from an EMBL/GenBank/DDBJ whole genome shotgun (WGS) entry which is preliminary data.</text>
</comment>
<dbReference type="InterPro" id="IPR036055">
    <property type="entry name" value="LDL_receptor-like_sf"/>
</dbReference>
<dbReference type="SMART" id="SM00192">
    <property type="entry name" value="LDLa"/>
    <property type="match status" value="2"/>
</dbReference>
<dbReference type="AlphaFoldDB" id="A0ABD0XY29"/>
<evidence type="ECO:0000256" key="6">
    <source>
        <dbReference type="ARBA" id="ARBA00023136"/>
    </source>
</evidence>
<feature type="disulfide bond" evidence="8">
    <location>
        <begin position="46"/>
        <end position="58"/>
    </location>
</feature>
<dbReference type="PANTHER" id="PTHR24270">
    <property type="entry name" value="LOW-DENSITY LIPOPROTEIN RECEPTOR-RELATED"/>
    <property type="match status" value="1"/>
</dbReference>
<keyword evidence="4" id="KW-0677">Repeat</keyword>
<dbReference type="InterPro" id="IPR050685">
    <property type="entry name" value="LDLR"/>
</dbReference>
<keyword evidence="6" id="KW-0472">Membrane</keyword>
<evidence type="ECO:0000256" key="2">
    <source>
        <dbReference type="ARBA" id="ARBA00004308"/>
    </source>
</evidence>
<keyword evidence="10" id="KW-1185">Reference proteome</keyword>
<gene>
    <name evidence="9" type="ORF">AAG570_007271</name>
</gene>
<comment type="caution">
    <text evidence="8">Lacks conserved residue(s) required for the propagation of feature annotation.</text>
</comment>
<dbReference type="InterPro" id="IPR023415">
    <property type="entry name" value="LDLR_class-A_CS"/>
</dbReference>
<evidence type="ECO:0000256" key="7">
    <source>
        <dbReference type="ARBA" id="ARBA00023157"/>
    </source>
</evidence>
<comment type="subcellular location">
    <subcellularLocation>
        <location evidence="2">Endomembrane system</location>
    </subcellularLocation>
    <subcellularLocation>
        <location evidence="1">Membrane</location>
        <topology evidence="1">Single-pass membrane protein</topology>
    </subcellularLocation>
</comment>
<evidence type="ECO:0000256" key="8">
    <source>
        <dbReference type="PROSITE-ProRule" id="PRU00124"/>
    </source>
</evidence>
<dbReference type="InterPro" id="IPR002172">
    <property type="entry name" value="LDrepeatLR_classA_rpt"/>
</dbReference>
<reference evidence="9 10" key="1">
    <citation type="submission" date="2024-07" db="EMBL/GenBank/DDBJ databases">
        <title>Chromosome-level genome assembly of the water stick insect Ranatra chinensis (Heteroptera: Nepidae).</title>
        <authorList>
            <person name="Liu X."/>
        </authorList>
    </citation>
    <scope>NUCLEOTIDE SEQUENCE [LARGE SCALE GENOMIC DNA]</scope>
    <source>
        <strain evidence="9">Cailab_2021Rc</strain>
        <tissue evidence="9">Muscle</tissue>
    </source>
</reference>
<dbReference type="GO" id="GO:0016192">
    <property type="term" value="P:vesicle-mediated transport"/>
    <property type="evidence" value="ECO:0007669"/>
    <property type="project" value="UniProtKB-ARBA"/>
</dbReference>
<dbReference type="Proteomes" id="UP001558652">
    <property type="component" value="Unassembled WGS sequence"/>
</dbReference>
<evidence type="ECO:0000256" key="3">
    <source>
        <dbReference type="ARBA" id="ARBA00022692"/>
    </source>
</evidence>
<protein>
    <submittedName>
        <fullName evidence="9">Uncharacterized protein</fullName>
    </submittedName>
</protein>
<keyword evidence="5" id="KW-1133">Transmembrane helix</keyword>
<keyword evidence="3" id="KW-0812">Transmembrane</keyword>
<dbReference type="Pfam" id="PF00057">
    <property type="entry name" value="Ldl_recept_a"/>
    <property type="match status" value="2"/>
</dbReference>
<dbReference type="EMBL" id="JBFDAA010000020">
    <property type="protein sequence ID" value="KAL1115240.1"/>
    <property type="molecule type" value="Genomic_DNA"/>
</dbReference>
<dbReference type="PROSITE" id="PS50068">
    <property type="entry name" value="LDLRA_2"/>
    <property type="match status" value="2"/>
</dbReference>
<dbReference type="GO" id="GO:0012505">
    <property type="term" value="C:endomembrane system"/>
    <property type="evidence" value="ECO:0007669"/>
    <property type="project" value="UniProtKB-SubCell"/>
</dbReference>
<dbReference type="PANTHER" id="PTHR24270:SF62">
    <property type="entry name" value="LOW-DENSITY LIPOPROTEIN RECEPTOR-RELATED PROTEIN 2"/>
    <property type="match status" value="1"/>
</dbReference>
<keyword evidence="7 8" id="KW-1015">Disulfide bond</keyword>
<evidence type="ECO:0000313" key="10">
    <source>
        <dbReference type="Proteomes" id="UP001558652"/>
    </source>
</evidence>
<dbReference type="PROSITE" id="PS01209">
    <property type="entry name" value="LDLRA_1"/>
    <property type="match status" value="2"/>
</dbReference>
<sequence length="100" mass="10995">TRLIDLFSQFTCRSNRCLPRVWVCDGSDDCLDGSDEGDETCSGRTCSDGELLCSSGRCIPVTWVCDGTPDCPNREDEPASCSDPTQHSCDPTYFRCANNK</sequence>
<evidence type="ECO:0000313" key="9">
    <source>
        <dbReference type="EMBL" id="KAL1115240.1"/>
    </source>
</evidence>
<evidence type="ECO:0000256" key="1">
    <source>
        <dbReference type="ARBA" id="ARBA00004167"/>
    </source>
</evidence>
<dbReference type="Gene3D" id="4.10.400.10">
    <property type="entry name" value="Low-density Lipoprotein Receptor"/>
    <property type="match status" value="2"/>
</dbReference>
<name>A0ABD0XY29_9HEMI</name>
<evidence type="ECO:0000256" key="5">
    <source>
        <dbReference type="ARBA" id="ARBA00022989"/>
    </source>
</evidence>
<feature type="disulfide bond" evidence="8">
    <location>
        <begin position="12"/>
        <end position="30"/>
    </location>
</feature>
<dbReference type="FunFam" id="4.10.400.10:FF:000005">
    <property type="entry name" value="low-density lipoprotein receptor-related protein 1B"/>
    <property type="match status" value="1"/>
</dbReference>
<proteinExistence type="predicted"/>
<dbReference type="CDD" id="cd00112">
    <property type="entry name" value="LDLa"/>
    <property type="match status" value="2"/>
</dbReference>
<dbReference type="SUPFAM" id="SSF57424">
    <property type="entry name" value="LDL receptor-like module"/>
    <property type="match status" value="2"/>
</dbReference>
<organism evidence="9 10">
    <name type="scientific">Ranatra chinensis</name>
    <dbReference type="NCBI Taxonomy" id="642074"/>
    <lineage>
        <taxon>Eukaryota</taxon>
        <taxon>Metazoa</taxon>
        <taxon>Ecdysozoa</taxon>
        <taxon>Arthropoda</taxon>
        <taxon>Hexapoda</taxon>
        <taxon>Insecta</taxon>
        <taxon>Pterygota</taxon>
        <taxon>Neoptera</taxon>
        <taxon>Paraneoptera</taxon>
        <taxon>Hemiptera</taxon>
        <taxon>Heteroptera</taxon>
        <taxon>Panheteroptera</taxon>
        <taxon>Nepomorpha</taxon>
        <taxon>Nepidae</taxon>
        <taxon>Ranatrinae</taxon>
        <taxon>Ranatra</taxon>
    </lineage>
</organism>
<feature type="non-terminal residue" evidence="9">
    <location>
        <position position="1"/>
    </location>
</feature>
<evidence type="ECO:0000256" key="4">
    <source>
        <dbReference type="ARBA" id="ARBA00022737"/>
    </source>
</evidence>
<accession>A0ABD0XY29</accession>
<dbReference type="PRINTS" id="PR00261">
    <property type="entry name" value="LDLRECEPTOR"/>
</dbReference>
<feature type="disulfide bond" evidence="8">
    <location>
        <begin position="53"/>
        <end position="71"/>
    </location>
</feature>
<dbReference type="GO" id="GO:0016020">
    <property type="term" value="C:membrane"/>
    <property type="evidence" value="ECO:0007669"/>
    <property type="project" value="UniProtKB-SubCell"/>
</dbReference>